<accession>A0A8J4TE79</accession>
<dbReference type="GO" id="GO:0015631">
    <property type="term" value="F:tubulin binding"/>
    <property type="evidence" value="ECO:0007669"/>
    <property type="project" value="TreeGrafter"/>
</dbReference>
<dbReference type="GO" id="GO:0036064">
    <property type="term" value="C:ciliary basal body"/>
    <property type="evidence" value="ECO:0007669"/>
    <property type="project" value="TreeGrafter"/>
</dbReference>
<dbReference type="Proteomes" id="UP000748531">
    <property type="component" value="Unassembled WGS sequence"/>
</dbReference>
<dbReference type="GO" id="GO:0000226">
    <property type="term" value="P:microtubule cytoskeleton organization"/>
    <property type="evidence" value="ECO:0007669"/>
    <property type="project" value="TreeGrafter"/>
</dbReference>
<dbReference type="OrthoDB" id="277439at2759"/>
<dbReference type="PANTHER" id="PTHR12241">
    <property type="entry name" value="TUBULIN POLYGLUTAMYLASE"/>
    <property type="match status" value="1"/>
</dbReference>
<name>A0A8J4TE79_9TREM</name>
<dbReference type="PANTHER" id="PTHR12241:SF118">
    <property type="entry name" value="TUBULIN POLYGLUTAMYLASE TTLL2-RELATED"/>
    <property type="match status" value="1"/>
</dbReference>
<dbReference type="EMBL" id="LUCH01003391">
    <property type="protein sequence ID" value="KAF5400197.1"/>
    <property type="molecule type" value="Genomic_DNA"/>
</dbReference>
<dbReference type="Pfam" id="PF03133">
    <property type="entry name" value="TTL"/>
    <property type="match status" value="1"/>
</dbReference>
<evidence type="ECO:0000256" key="1">
    <source>
        <dbReference type="ARBA" id="ARBA00022598"/>
    </source>
</evidence>
<evidence type="ECO:0000256" key="2">
    <source>
        <dbReference type="ARBA" id="ARBA00022741"/>
    </source>
</evidence>
<dbReference type="SUPFAM" id="SSF56059">
    <property type="entry name" value="Glutathione synthetase ATP-binding domain-like"/>
    <property type="match status" value="1"/>
</dbReference>
<evidence type="ECO:0000256" key="4">
    <source>
        <dbReference type="SAM" id="MobiDB-lite"/>
    </source>
</evidence>
<proteinExistence type="predicted"/>
<keyword evidence="3" id="KW-0067">ATP-binding</keyword>
<dbReference type="AlphaFoldDB" id="A0A8J4TE79"/>
<gene>
    <name evidence="5" type="ORF">PHET_06553</name>
</gene>
<protein>
    <recommendedName>
        <fullName evidence="7">Tubulin polyglutamylase TTLL2</fullName>
    </recommendedName>
</protein>
<keyword evidence="6" id="KW-1185">Reference proteome</keyword>
<evidence type="ECO:0000256" key="3">
    <source>
        <dbReference type="ARBA" id="ARBA00022840"/>
    </source>
</evidence>
<dbReference type="GO" id="GO:0005524">
    <property type="term" value="F:ATP binding"/>
    <property type="evidence" value="ECO:0007669"/>
    <property type="project" value="UniProtKB-KW"/>
</dbReference>
<organism evidence="5 6">
    <name type="scientific">Paragonimus heterotremus</name>
    <dbReference type="NCBI Taxonomy" id="100268"/>
    <lineage>
        <taxon>Eukaryota</taxon>
        <taxon>Metazoa</taxon>
        <taxon>Spiralia</taxon>
        <taxon>Lophotrochozoa</taxon>
        <taxon>Platyhelminthes</taxon>
        <taxon>Trematoda</taxon>
        <taxon>Digenea</taxon>
        <taxon>Plagiorchiida</taxon>
        <taxon>Troglotremata</taxon>
        <taxon>Troglotrematidae</taxon>
        <taxon>Paragonimus</taxon>
    </lineage>
</organism>
<reference evidence="5" key="1">
    <citation type="submission" date="2019-05" db="EMBL/GenBank/DDBJ databases">
        <title>Annotation for the trematode Paragonimus heterotremus.</title>
        <authorList>
            <person name="Choi Y.-J."/>
        </authorList>
    </citation>
    <scope>NUCLEOTIDE SEQUENCE</scope>
    <source>
        <strain evidence="5">LC</strain>
    </source>
</reference>
<comment type="caution">
    <text evidence="5">The sequence shown here is derived from an EMBL/GenBank/DDBJ whole genome shotgun (WGS) entry which is preliminary data.</text>
</comment>
<dbReference type="InterPro" id="IPR004344">
    <property type="entry name" value="TTL/TTLL_fam"/>
</dbReference>
<dbReference type="PROSITE" id="PS51221">
    <property type="entry name" value="TTL"/>
    <property type="match status" value="1"/>
</dbReference>
<dbReference type="Gene3D" id="3.30.470.20">
    <property type="entry name" value="ATP-grasp fold, B domain"/>
    <property type="match status" value="1"/>
</dbReference>
<keyword evidence="1" id="KW-0436">Ligase</keyword>
<evidence type="ECO:0000313" key="5">
    <source>
        <dbReference type="EMBL" id="KAF5400197.1"/>
    </source>
</evidence>
<evidence type="ECO:0008006" key="7">
    <source>
        <dbReference type="Google" id="ProtNLM"/>
    </source>
</evidence>
<evidence type="ECO:0000313" key="6">
    <source>
        <dbReference type="Proteomes" id="UP000748531"/>
    </source>
</evidence>
<sequence length="596" mass="67688">MSNNSQVSKTYGFKNYEHSERPAGCCGNYTNRTVGETKTDTNIWILKPADLSRGRGIYLFNQLEDLIYLSKSVVQKYITDPLLIEGYKFDLRLYAVVPSYAPFIVYIYADGLVRFATERYDLDDLKNVYSHLTNSSINVNGPGYLINKAGIGRGCKWTIRQLRQWLATRKLDDRLLWTRVKVLIILTLLSQASSTPKVPNAYELFGFDILVDSHLRPWLIEVNANPSLSNDCIVDELVKKPLIKSILEMLRLDQPTLICSGKHTACFTHLPGSTQLHLKSTPVTRPVGDHQPFQHSTSNKHSESDNKHATLDDVSASELTITQPTSLNTHMLNYVRKHVKYSLFKRFQNNHRHGTLRIQPVDMDNLAVRAVNQAGRINKNFTPDTSYSSHNYIKKEYFNSAGSMQLPFKWHNSTLNRFQSVLSSHPRLADAHTFEEPCPLYGPGVELLLPQLCSLGRRFANLLEPSGKRFQRDNTSSSTQSWHADNTKSASATYPSAYFHVTSQRELVPEEYKAGNQLIPHTFGQLKLAFPFNLITRIACAREPGGYPDQNTIVRQVNQLVQHCAQNVKDNCLHKDLAVIDIPEVWSDKTTNYVET</sequence>
<feature type="region of interest" description="Disordered" evidence="4">
    <location>
        <begin position="281"/>
        <end position="307"/>
    </location>
</feature>
<dbReference type="GO" id="GO:0070740">
    <property type="term" value="F:tubulin-glutamic acid ligase activity"/>
    <property type="evidence" value="ECO:0007669"/>
    <property type="project" value="TreeGrafter"/>
</dbReference>
<keyword evidence="2" id="KW-0547">Nucleotide-binding</keyword>